<sequence>MGRRWEEREEGSERQREVRNEEETLQSFPSLLFSNDAARLRRRHDGQNRDFSLIFAPGMDFNSSSLFRPVFRDVGLIKLEVEMPLDALNMSRADAHECGNYSNNGNASECNQTVGPVSGTSAGKTK</sequence>
<evidence type="ECO:0000313" key="3">
    <source>
        <dbReference type="Proteomes" id="UP001460270"/>
    </source>
</evidence>
<evidence type="ECO:0000256" key="1">
    <source>
        <dbReference type="SAM" id="MobiDB-lite"/>
    </source>
</evidence>
<organism evidence="2 3">
    <name type="scientific">Mugilogobius chulae</name>
    <name type="common">yellowstripe goby</name>
    <dbReference type="NCBI Taxonomy" id="88201"/>
    <lineage>
        <taxon>Eukaryota</taxon>
        <taxon>Metazoa</taxon>
        <taxon>Chordata</taxon>
        <taxon>Craniata</taxon>
        <taxon>Vertebrata</taxon>
        <taxon>Euteleostomi</taxon>
        <taxon>Actinopterygii</taxon>
        <taxon>Neopterygii</taxon>
        <taxon>Teleostei</taxon>
        <taxon>Neoteleostei</taxon>
        <taxon>Acanthomorphata</taxon>
        <taxon>Gobiaria</taxon>
        <taxon>Gobiiformes</taxon>
        <taxon>Gobioidei</taxon>
        <taxon>Gobiidae</taxon>
        <taxon>Gobionellinae</taxon>
        <taxon>Mugilogobius</taxon>
    </lineage>
</organism>
<feature type="region of interest" description="Disordered" evidence="1">
    <location>
        <begin position="102"/>
        <end position="126"/>
    </location>
</feature>
<comment type="caution">
    <text evidence="2">The sequence shown here is derived from an EMBL/GenBank/DDBJ whole genome shotgun (WGS) entry which is preliminary data.</text>
</comment>
<reference evidence="3" key="1">
    <citation type="submission" date="2024-04" db="EMBL/GenBank/DDBJ databases">
        <title>Salinicola lusitanus LLJ914,a marine bacterium isolated from the Okinawa Trough.</title>
        <authorList>
            <person name="Li J."/>
        </authorList>
    </citation>
    <scope>NUCLEOTIDE SEQUENCE [LARGE SCALE GENOMIC DNA]</scope>
</reference>
<name>A0AAW0MMF6_9GOBI</name>
<keyword evidence="3" id="KW-1185">Reference proteome</keyword>
<dbReference type="EMBL" id="JBBPFD010000256">
    <property type="protein sequence ID" value="KAK7879495.1"/>
    <property type="molecule type" value="Genomic_DNA"/>
</dbReference>
<proteinExistence type="predicted"/>
<gene>
    <name evidence="2" type="ORF">WMY93_033791</name>
</gene>
<protein>
    <submittedName>
        <fullName evidence="2">Uncharacterized protein</fullName>
    </submittedName>
</protein>
<dbReference type="Proteomes" id="UP001460270">
    <property type="component" value="Unassembled WGS sequence"/>
</dbReference>
<feature type="non-terminal residue" evidence="2">
    <location>
        <position position="126"/>
    </location>
</feature>
<feature type="compositionally biased region" description="Basic and acidic residues" evidence="1">
    <location>
        <begin position="1"/>
        <end position="22"/>
    </location>
</feature>
<evidence type="ECO:0000313" key="2">
    <source>
        <dbReference type="EMBL" id="KAK7879495.1"/>
    </source>
</evidence>
<feature type="region of interest" description="Disordered" evidence="1">
    <location>
        <begin position="1"/>
        <end position="25"/>
    </location>
</feature>
<accession>A0AAW0MMF6</accession>
<dbReference type="AlphaFoldDB" id="A0AAW0MMF6"/>